<dbReference type="RefSeq" id="WP_173634577.1">
    <property type="nucleotide sequence ID" value="NZ_CP054212.1"/>
</dbReference>
<reference evidence="10 11" key="1">
    <citation type="submission" date="2020-06" db="EMBL/GenBank/DDBJ databases">
        <title>Genome sequence of Paramixta manurensis strain PD-1.</title>
        <authorList>
            <person name="Lee C.W."/>
            <person name="Kim J."/>
        </authorList>
    </citation>
    <scope>NUCLEOTIDE SEQUENCE [LARGE SCALE GENOMIC DNA]</scope>
    <source>
        <strain evidence="10 11">PD-1</strain>
    </source>
</reference>
<dbReference type="PANTHER" id="PTHR43337">
    <property type="entry name" value="XANTHINE/URACIL PERMEASE C887.17-RELATED"/>
    <property type="match status" value="1"/>
</dbReference>
<keyword evidence="6 8" id="KW-1133">Transmembrane helix</keyword>
<dbReference type="PANTHER" id="PTHR43337:SF1">
    <property type="entry name" value="XANTHINE_URACIL PERMEASE C887.17-RELATED"/>
    <property type="match status" value="1"/>
</dbReference>
<accession>A0A6M8UD38</accession>
<feature type="transmembrane region" description="Helical" evidence="9">
    <location>
        <begin position="340"/>
        <end position="363"/>
    </location>
</feature>
<evidence type="ECO:0000313" key="11">
    <source>
        <dbReference type="Proteomes" id="UP000505325"/>
    </source>
</evidence>
<dbReference type="Proteomes" id="UP000505325">
    <property type="component" value="Chromosome"/>
</dbReference>
<sequence>MLEKLFQLKAHNTTVRTEIIAGLTTFLAMAYILFVNPTILSATGMDKGSVFVATCLAAAIGSLLMGLIANYPIALAPGMGLNAFFTYTVVLHMGYTWQIALGAVFLSALIFFALSIFKIREWIIASIPLPLRSGIAAGIGLFLAIIALQGAGIVVDNPATLVGIGDLTKPGPLLAMLGFIIIVVLEARKVTGAVLIGILIVTFISMGIGLSPFAGVFSAPPSIAPTFLQLDIKGALDISLVSVIFAFLFVDVFDNSGTLIGVTKRAGLADEKGNIPKMGKALIADSAAALFGSLLGTSTTTSYIESAAGVSAGGRTGLTAVVVAVLFILSLFFSPLASSVPVFATAPALLFIAVLMTSGLAEIDWKDITTSAPVTVTALTMPLTYSIANGIAFGFITWTVVKLLSGRTRELNAALIVLSILFVIKLGWLSA</sequence>
<feature type="transmembrane region" description="Helical" evidence="9">
    <location>
        <begin position="129"/>
        <end position="151"/>
    </location>
</feature>
<proteinExistence type="inferred from homology"/>
<dbReference type="InterPro" id="IPR045018">
    <property type="entry name" value="Azg-like"/>
</dbReference>
<keyword evidence="11" id="KW-1185">Reference proteome</keyword>
<protein>
    <submittedName>
        <fullName evidence="10">NCS2 family permease</fullName>
    </submittedName>
</protein>
<dbReference type="AlphaFoldDB" id="A0A6M8UD38"/>
<evidence type="ECO:0000256" key="9">
    <source>
        <dbReference type="SAM" id="Phobius"/>
    </source>
</evidence>
<comment type="similarity">
    <text evidence="2 8">Belongs to the nucleobase:cation symporter-2 (NCS2) (TC 2.A.40) family. Azg-like subfamily.</text>
</comment>
<dbReference type="EMBL" id="CP054212">
    <property type="protein sequence ID" value="QKJ87649.1"/>
    <property type="molecule type" value="Genomic_DNA"/>
</dbReference>
<dbReference type="GO" id="GO:0005886">
    <property type="term" value="C:plasma membrane"/>
    <property type="evidence" value="ECO:0007669"/>
    <property type="project" value="UniProtKB-SubCell"/>
</dbReference>
<keyword evidence="4 8" id="KW-1003">Cell membrane</keyword>
<dbReference type="GO" id="GO:0015207">
    <property type="term" value="F:adenine transmembrane transporter activity"/>
    <property type="evidence" value="ECO:0007669"/>
    <property type="project" value="TreeGrafter"/>
</dbReference>
<evidence type="ECO:0000256" key="1">
    <source>
        <dbReference type="ARBA" id="ARBA00004651"/>
    </source>
</evidence>
<keyword evidence="7 8" id="KW-0472">Membrane</keyword>
<feature type="transmembrane region" description="Helical" evidence="9">
    <location>
        <begin position="51"/>
        <end position="75"/>
    </location>
</feature>
<dbReference type="KEGG" id="pmak:PMPD1_2710"/>
<evidence type="ECO:0000256" key="7">
    <source>
        <dbReference type="ARBA" id="ARBA00023136"/>
    </source>
</evidence>
<gene>
    <name evidence="10" type="ORF">PMPD1_2710</name>
</gene>
<evidence type="ECO:0000256" key="4">
    <source>
        <dbReference type="ARBA" id="ARBA00022475"/>
    </source>
</evidence>
<dbReference type="InterPro" id="IPR006043">
    <property type="entry name" value="NCS2"/>
</dbReference>
<dbReference type="Pfam" id="PF00860">
    <property type="entry name" value="Xan_ur_permease"/>
    <property type="match status" value="1"/>
</dbReference>
<evidence type="ECO:0000313" key="10">
    <source>
        <dbReference type="EMBL" id="QKJ87649.1"/>
    </source>
</evidence>
<keyword evidence="3 8" id="KW-0813">Transport</keyword>
<name>A0A6M8UD38_9GAMM</name>
<comment type="subcellular location">
    <subcellularLocation>
        <location evidence="1 8">Cell membrane</location>
        <topology evidence="1 8">Multi-pass membrane protein</topology>
    </subcellularLocation>
</comment>
<dbReference type="PIRSF" id="PIRSF005353">
    <property type="entry name" value="PbuG"/>
    <property type="match status" value="1"/>
</dbReference>
<evidence type="ECO:0000256" key="6">
    <source>
        <dbReference type="ARBA" id="ARBA00022989"/>
    </source>
</evidence>
<dbReference type="InterPro" id="IPR026033">
    <property type="entry name" value="Azg-like_bact_archaea"/>
</dbReference>
<feature type="transmembrane region" description="Helical" evidence="9">
    <location>
        <begin position="383"/>
        <end position="404"/>
    </location>
</feature>
<feature type="transmembrane region" description="Helical" evidence="9">
    <location>
        <begin position="411"/>
        <end position="429"/>
    </location>
</feature>
<feature type="transmembrane region" description="Helical" evidence="9">
    <location>
        <begin position="171"/>
        <end position="187"/>
    </location>
</feature>
<feature type="transmembrane region" description="Helical" evidence="9">
    <location>
        <begin position="95"/>
        <end position="117"/>
    </location>
</feature>
<feature type="transmembrane region" description="Helical" evidence="9">
    <location>
        <begin position="20"/>
        <end position="39"/>
    </location>
</feature>
<feature type="transmembrane region" description="Helical" evidence="9">
    <location>
        <begin position="316"/>
        <end position="333"/>
    </location>
</feature>
<feature type="transmembrane region" description="Helical" evidence="9">
    <location>
        <begin position="194"/>
        <end position="218"/>
    </location>
</feature>
<evidence type="ECO:0000256" key="3">
    <source>
        <dbReference type="ARBA" id="ARBA00022448"/>
    </source>
</evidence>
<evidence type="ECO:0000256" key="8">
    <source>
        <dbReference type="PIRNR" id="PIRNR005353"/>
    </source>
</evidence>
<organism evidence="10 11">
    <name type="scientific">Paramixta manurensis</name>
    <dbReference type="NCBI Taxonomy" id="2740817"/>
    <lineage>
        <taxon>Bacteria</taxon>
        <taxon>Pseudomonadati</taxon>
        <taxon>Pseudomonadota</taxon>
        <taxon>Gammaproteobacteria</taxon>
        <taxon>Enterobacterales</taxon>
        <taxon>Erwiniaceae</taxon>
        <taxon>Paramixta</taxon>
    </lineage>
</organism>
<keyword evidence="5 8" id="KW-0812">Transmembrane</keyword>
<feature type="transmembrane region" description="Helical" evidence="9">
    <location>
        <begin position="238"/>
        <end position="262"/>
    </location>
</feature>
<evidence type="ECO:0000256" key="2">
    <source>
        <dbReference type="ARBA" id="ARBA00005697"/>
    </source>
</evidence>
<feature type="transmembrane region" description="Helical" evidence="9">
    <location>
        <begin position="282"/>
        <end position="304"/>
    </location>
</feature>
<evidence type="ECO:0000256" key="5">
    <source>
        <dbReference type="ARBA" id="ARBA00022692"/>
    </source>
</evidence>